<protein>
    <recommendedName>
        <fullName evidence="9">Echinoderm microtubule-associated protein-like 6</fullName>
    </recommendedName>
</protein>
<keyword evidence="8" id="KW-1185">Reference proteome</keyword>
<evidence type="ECO:0008006" key="9">
    <source>
        <dbReference type="Google" id="ProtNLM"/>
    </source>
</evidence>
<sequence>MFTREKKRVDPARTNTKRGRKGKNSKAAWENLLSTSHNGSSTLVNGKVSFGADKRSGYPHVQWSDDDDDDDDYDKYNTSITPNASLNFSGSRSKSFESLWRSASAQARSNTSLSRSFESQAMPVEDFYMHTAQPPVPKKVVKQIRDGNYINFQELLPENLGRENAKNKVLIDETERVDDITKWIDCMATYVAVFTCSDPNRIRDLLAYQGIITRLYRECHDKKAWQRYDVAFRRKASQNGLRDWSTVDENLWIMASSRDARRAILCKPCLSLAHDQNSCPLKPKEEVSKTSRQRSWLSRSSKSVKREEAEIEERPRSVSPTRGKRGTNEGLDLKFAFGYHGYNACNNLFYTQSNEIVFHVAALGIVYSPPSHQQRFYKGHTDDILCLTIHDDQDLVATGQVGKQAETHVWDATTMRTVSVLKGFHKRGVICVDFSGDGKKLADVGLDDDHSICIWDWKKEEKMVSTRGHKDMIFVIEWNPFDPNYLVSVGEKHIKFWTQKDKKVEKRPVTFGKAGTAATMLCICHSPTDDLCFSGSDTGLVYVWQGTTLRRSVQAHNGPVCSMYSLSQTNQQGYVTGGRDGVVAMWDLFFEQCLKAFKVEEASMNPGSVLLQNLPPVRAIHTDEGKILIGTGNDEIIEIEEDGKMTILVQGHGEGEIWGLDTHPIEDECMTVSDDKTLRVWDLSKLRLKKVKKLRKGGRAVVYSPDGSTVAVGQNDGGFVILDAVTLEKIVGFKDRKEEISDVKFSPDGKFLAVGSHDNFVDIYSVRRGKRTGICKGSSSYITHLDWDTKGKLIQTNSGAREHLFYEAPTGSRKTISVPDVERLQWSTFTCVLGPTVKGVFPPGSDVTDVNATCRTKDCSLLASGDDFGFVKLFEYPVSRGARGRQYGGHSSHVTNVRWTSDDRVLVSTGGLDTAVLIWDRLIVSDVDAPDKIVEEKVLVQPKFIPTGPIKDPIARGKPQWN</sequence>
<dbReference type="InterPro" id="IPR055439">
    <property type="entry name" value="Beta-prop_EML_1st"/>
</dbReference>
<gene>
    <name evidence="7" type="ORF">PLOB_00035632</name>
</gene>
<dbReference type="PANTHER" id="PTHR13720:SF33">
    <property type="entry name" value="HELP DOMAIN-CONTAINING PROTEIN"/>
    <property type="match status" value="1"/>
</dbReference>
<dbReference type="Pfam" id="PF23409">
    <property type="entry name" value="Beta-prop_EML"/>
    <property type="match status" value="1"/>
</dbReference>
<evidence type="ECO:0000313" key="8">
    <source>
        <dbReference type="Proteomes" id="UP001159405"/>
    </source>
</evidence>
<dbReference type="SUPFAM" id="SSF50978">
    <property type="entry name" value="WD40 repeat-like"/>
    <property type="match status" value="2"/>
</dbReference>
<dbReference type="PROSITE" id="PS50294">
    <property type="entry name" value="WD_REPEATS_REGION"/>
    <property type="match status" value="1"/>
</dbReference>
<evidence type="ECO:0000313" key="7">
    <source>
        <dbReference type="EMBL" id="CAH3036822.1"/>
    </source>
</evidence>
<dbReference type="PANTHER" id="PTHR13720">
    <property type="entry name" value="WD-40 REPEAT PROTEIN"/>
    <property type="match status" value="1"/>
</dbReference>
<dbReference type="Pfam" id="PF03451">
    <property type="entry name" value="HELP"/>
    <property type="match status" value="1"/>
</dbReference>
<feature type="region of interest" description="Disordered" evidence="4">
    <location>
        <begin position="1"/>
        <end position="40"/>
    </location>
</feature>
<keyword evidence="2" id="KW-0677">Repeat</keyword>
<organism evidence="7 8">
    <name type="scientific">Porites lobata</name>
    <dbReference type="NCBI Taxonomy" id="104759"/>
    <lineage>
        <taxon>Eukaryota</taxon>
        <taxon>Metazoa</taxon>
        <taxon>Cnidaria</taxon>
        <taxon>Anthozoa</taxon>
        <taxon>Hexacorallia</taxon>
        <taxon>Scleractinia</taxon>
        <taxon>Fungiina</taxon>
        <taxon>Poritidae</taxon>
        <taxon>Porites</taxon>
    </lineage>
</organism>
<reference evidence="7 8" key="1">
    <citation type="submission" date="2022-05" db="EMBL/GenBank/DDBJ databases">
        <authorList>
            <consortium name="Genoscope - CEA"/>
            <person name="William W."/>
        </authorList>
    </citation>
    <scope>NUCLEOTIDE SEQUENCE [LARGE SCALE GENOMIC DNA]</scope>
</reference>
<evidence type="ECO:0000256" key="3">
    <source>
        <dbReference type="PROSITE-ProRule" id="PRU00221"/>
    </source>
</evidence>
<feature type="domain" description="EML-like second beta-propeller" evidence="6">
    <location>
        <begin position="657"/>
        <end position="920"/>
    </location>
</feature>
<evidence type="ECO:0000259" key="6">
    <source>
        <dbReference type="Pfam" id="PF23414"/>
    </source>
</evidence>
<evidence type="ECO:0000256" key="1">
    <source>
        <dbReference type="ARBA" id="ARBA00022574"/>
    </source>
</evidence>
<feature type="repeat" description="WD" evidence="3">
    <location>
        <begin position="733"/>
        <end position="774"/>
    </location>
</feature>
<dbReference type="InterPro" id="IPR015943">
    <property type="entry name" value="WD40/YVTN_repeat-like_dom_sf"/>
</dbReference>
<feature type="region of interest" description="Disordered" evidence="4">
    <location>
        <begin position="280"/>
        <end position="301"/>
    </location>
</feature>
<feature type="domain" description="EML-like first beta-propeller" evidence="5">
    <location>
        <begin position="373"/>
        <end position="638"/>
    </location>
</feature>
<name>A0ABN8MZT6_9CNID</name>
<keyword evidence="1 3" id="KW-0853">WD repeat</keyword>
<dbReference type="Gene3D" id="2.130.10.10">
    <property type="entry name" value="YVTN repeat-like/Quinoprotein amine dehydrogenase"/>
    <property type="match status" value="2"/>
</dbReference>
<evidence type="ECO:0000259" key="5">
    <source>
        <dbReference type="Pfam" id="PF23409"/>
    </source>
</evidence>
<dbReference type="SMART" id="SM00320">
    <property type="entry name" value="WD40"/>
    <property type="match status" value="10"/>
</dbReference>
<evidence type="ECO:0000256" key="2">
    <source>
        <dbReference type="ARBA" id="ARBA00022737"/>
    </source>
</evidence>
<dbReference type="InterPro" id="IPR001680">
    <property type="entry name" value="WD40_rpt"/>
</dbReference>
<feature type="compositionally biased region" description="Acidic residues" evidence="4">
    <location>
        <begin position="64"/>
        <end position="73"/>
    </location>
</feature>
<accession>A0ABN8MZT6</accession>
<feature type="compositionally biased region" description="Basic residues" evidence="4">
    <location>
        <begin position="15"/>
        <end position="24"/>
    </location>
</feature>
<dbReference type="EMBL" id="CALNXK010000005">
    <property type="protein sequence ID" value="CAH3036822.1"/>
    <property type="molecule type" value="Genomic_DNA"/>
</dbReference>
<evidence type="ECO:0000256" key="4">
    <source>
        <dbReference type="SAM" id="MobiDB-lite"/>
    </source>
</evidence>
<dbReference type="InterPro" id="IPR005108">
    <property type="entry name" value="HELP"/>
</dbReference>
<dbReference type="InterPro" id="IPR050630">
    <property type="entry name" value="WD_repeat_EMAP"/>
</dbReference>
<feature type="repeat" description="WD" evidence="3">
    <location>
        <begin position="887"/>
        <end position="920"/>
    </location>
</feature>
<dbReference type="Pfam" id="PF23414">
    <property type="entry name" value="Beta-prop_EML_2"/>
    <property type="match status" value="1"/>
</dbReference>
<feature type="region of interest" description="Disordered" evidence="4">
    <location>
        <begin position="55"/>
        <end position="82"/>
    </location>
</feature>
<dbReference type="InterPro" id="IPR055442">
    <property type="entry name" value="Beta-prop_EML-like_2nd"/>
</dbReference>
<comment type="caution">
    <text evidence="7">The sequence shown here is derived from an EMBL/GenBank/DDBJ whole genome shotgun (WGS) entry which is preliminary data.</text>
</comment>
<dbReference type="Proteomes" id="UP001159405">
    <property type="component" value="Unassembled WGS sequence"/>
</dbReference>
<dbReference type="InterPro" id="IPR036322">
    <property type="entry name" value="WD40_repeat_dom_sf"/>
</dbReference>
<proteinExistence type="predicted"/>
<dbReference type="PROSITE" id="PS50082">
    <property type="entry name" value="WD_REPEATS_2"/>
    <property type="match status" value="2"/>
</dbReference>